<feature type="domain" description="NEL" evidence="8">
    <location>
        <begin position="1676"/>
        <end position="1989"/>
    </location>
</feature>
<dbReference type="PROSITE" id="PS51450">
    <property type="entry name" value="LRR"/>
    <property type="match status" value="1"/>
</dbReference>
<comment type="catalytic activity">
    <reaction evidence="1">
        <text>S-ubiquitinyl-[E2 ubiquitin-conjugating enzyme]-L-cysteine + [acceptor protein]-L-lysine = [E2 ubiquitin-conjugating enzyme]-L-cysteine + N(6)-ubiquitinyl-[acceptor protein]-L-lysine.</text>
        <dbReference type="EC" id="2.3.2.27"/>
    </reaction>
</comment>
<accession>A0ABY0U8T3</accession>
<evidence type="ECO:0000313" key="9">
    <source>
        <dbReference type="EMBL" id="SDS25463.1"/>
    </source>
</evidence>
<keyword evidence="6" id="KW-1035">Host cytoplasm</keyword>
<keyword evidence="6" id="KW-0833">Ubl conjugation pathway</keyword>
<keyword evidence="6" id="KW-0832">Ubl conjugation</keyword>
<evidence type="ECO:0000259" key="7">
    <source>
        <dbReference type="PROSITE" id="PS50280"/>
    </source>
</evidence>
<keyword evidence="6" id="KW-0808">Transferase</keyword>
<dbReference type="PROSITE" id="PS52053">
    <property type="entry name" value="NEL"/>
    <property type="match status" value="1"/>
</dbReference>
<dbReference type="Pfam" id="PF20178">
    <property type="entry name" value="ToxA_N"/>
    <property type="match status" value="1"/>
</dbReference>
<dbReference type="PROSITE" id="PS50280">
    <property type="entry name" value="SET"/>
    <property type="match status" value="1"/>
</dbReference>
<keyword evidence="5" id="KW-0843">Virulence</keyword>
<comment type="similarity">
    <text evidence="6">Belongs to the LRR-containing bacterial E3 ligase family.</text>
</comment>
<dbReference type="InterPro" id="IPR001214">
    <property type="entry name" value="SET_dom"/>
</dbReference>
<dbReference type="PANTHER" id="PTHR48051:SF42">
    <property type="entry name" value="LEUCINE-RICH REPEAT-CONTAINING PROTEIN 18-LIKE"/>
    <property type="match status" value="1"/>
</dbReference>
<dbReference type="Gene3D" id="2.170.270.10">
    <property type="entry name" value="SET domain"/>
    <property type="match status" value="1"/>
</dbReference>
<gene>
    <name evidence="9" type="ORF">SAMN04490205_1945</name>
</gene>
<dbReference type="InterPro" id="IPR046673">
    <property type="entry name" value="ToxA_N"/>
</dbReference>
<keyword evidence="9" id="KW-0436">Ligase</keyword>
<dbReference type="InterPro" id="IPR050216">
    <property type="entry name" value="LRR_domain-containing"/>
</dbReference>
<dbReference type="Pfam" id="PF14496">
    <property type="entry name" value="NEL"/>
    <property type="match status" value="1"/>
</dbReference>
<name>A0ABY0U8T3_9PSED</name>
<keyword evidence="6" id="KW-0964">Secreted</keyword>
<dbReference type="SUPFAM" id="SSF82199">
    <property type="entry name" value="SET domain"/>
    <property type="match status" value="1"/>
</dbReference>
<evidence type="ECO:0000256" key="1">
    <source>
        <dbReference type="ARBA" id="ARBA00000900"/>
    </source>
</evidence>
<evidence type="ECO:0000259" key="8">
    <source>
        <dbReference type="PROSITE" id="PS52053"/>
    </source>
</evidence>
<dbReference type="InterPro" id="IPR032675">
    <property type="entry name" value="LRR_dom_sf"/>
</dbReference>
<keyword evidence="4" id="KW-0677">Repeat</keyword>
<keyword evidence="3" id="KW-0433">Leucine-rich repeat</keyword>
<dbReference type="SUPFAM" id="SSF52058">
    <property type="entry name" value="L domain-like"/>
    <property type="match status" value="2"/>
</dbReference>
<evidence type="ECO:0000256" key="5">
    <source>
        <dbReference type="ARBA" id="ARBA00023026"/>
    </source>
</evidence>
<dbReference type="PANTHER" id="PTHR48051">
    <property type="match status" value="1"/>
</dbReference>
<keyword evidence="10" id="KW-1185">Reference proteome</keyword>
<evidence type="ECO:0000256" key="4">
    <source>
        <dbReference type="ARBA" id="ARBA00022737"/>
    </source>
</evidence>
<dbReference type="Proteomes" id="UP000183126">
    <property type="component" value="Chromosome I"/>
</dbReference>
<dbReference type="InterPro" id="IPR046341">
    <property type="entry name" value="SET_dom_sf"/>
</dbReference>
<evidence type="ECO:0000256" key="6">
    <source>
        <dbReference type="PROSITE-ProRule" id="PRU01398"/>
    </source>
</evidence>
<protein>
    <recommendedName>
        <fullName evidence="2">RING-type E3 ubiquitin transferase</fullName>
        <ecNumber evidence="2">2.3.2.27</ecNumber>
    </recommendedName>
</protein>
<dbReference type="RefSeq" id="WP_057009719.1">
    <property type="nucleotide sequence ID" value="NZ_JYLK01000016.1"/>
</dbReference>
<evidence type="ECO:0000313" key="10">
    <source>
        <dbReference type="Proteomes" id="UP000183126"/>
    </source>
</evidence>
<dbReference type="Gene3D" id="1.20.58.360">
    <property type="entry name" value="Shigella T3SS effector IpaH defines"/>
    <property type="match status" value="1"/>
</dbReference>
<evidence type="ECO:0000256" key="3">
    <source>
        <dbReference type="ARBA" id="ARBA00022614"/>
    </source>
</evidence>
<dbReference type="InterPro" id="IPR029487">
    <property type="entry name" value="NEL_dom"/>
</dbReference>
<dbReference type="Gene3D" id="3.80.10.10">
    <property type="entry name" value="Ribonuclease Inhibitor"/>
    <property type="match status" value="2"/>
</dbReference>
<sequence>MSPQLVTLPTHGVFNVDLRGAHYDFLKARVPDWFNQASTQRQEELASHELHQLPTWYQAALPQARRVLEATHTGYRAALNALEQTLGDITDVLDFAEEALTAAIKRTFNLDLDVKNVYFARKYAYTNGRTDLFGAFTLERQADPSLNERYLHVSLLEAALANFEPDEELPSSCDDCHIITRYSGFDGEAIPSFEALREHAVPIAPHAFAKLCRTLNLGERYQVHLKSVLRPAATVERDKVQQLLQDYYRQQLALSVEVAHLQIASVPGNGEIDSGVSDEAYRMLKRVLAQTPGANLDGRPLTFAALKIFDIQLVGPLLIGPDRLRSERVERVLVFIPNDPQQPLKEYASSADFMADLRMRLHSASYRRFFSSFVPAREQGAFFGQFNQRYQPADQSDASLDYPLQPNPERLSLGESAVTDTLWVHQAKAFIDKTLNDARAVAVPTGDEDLKARNRRLESYQDAVVSFLNLAAFVVPGLGPVMLAVGAAQMCGEVFEGIEAAEQGEVREMWAHFSSVALNAAFFAAGAKVLPSVKYMNVLDRYKPVIMPKGKQMLWKADLEPYESPVTPTSASNPDAPGLRAHDGKTLLSIEGKSYQVSPDAQTGEYRIQHPTRPKAYAPKVARHPQGTWSHELEEPLTWDEHTLYRRLGLEHYADQVRISGVEAPTLRETFVDHEPLPMVLDETIQRFQIHQQLSTFVEQMSSSDPKVYAQADLALQLDIMQRRGMLSHSSPLRVLDSSGKVLWEGVGPASAERRIAPISQAEIDSGQLLDGVLYTLQGVDPALLEIPGSPQDPLSVRARLLRRFIASTVDTLKGTLLDERYAASTRSTDPDVQRVQADYPGLSAPMAAHMLEGLDAAALEHFHASGRLPNTLAERMRWCAQETRVSRAYEGLHLDTLHVIDSQRLALHTLQTLPGWPGGTRVELRHYSAEGPLLDAIGAAGAPLTKTLVLQENGLFAGLHPGDIYAAAWEALAPAERQGLGISDAVQLKQAIERSPLPRPALRRVLLEHPVRKPPYHPSLRLFGGGPGFRQLLSRTAQALRSPEARVRKLFPSYSDAQVSEFLRSLGGDVSGGLARRELEIDMLERTLKRWVKDNTSPSAESAFERNGGWAAGAARDIARCWRRTEGSEHLTLNTHGATLPVVNADFSHVQVLEVVGSKTGGNVDAFLRHFTHLQRLKLSCDLTELPMALSGMQALTSLDLAWNGIRLTAQSAATLSGLTALEELNLRNNPLGRPLDFGAMPRLKRVNLDATQMDQWPAGLQPSLELLDLRNNNLRRVPEAHLNPAPEQLETIARINRVTLLGGNPFPKDYWRVFDAYWKRLGESHPDLAAGALHDAFDSGMGTGKSIMRRLYPDYSAQQIRAFIWTLGADAGTRLLALEREFSRLESQLDAWTFSGIGARQRYVRPQQWQMDVAVHSGRYEARQRILRCWRRDSPQRLASDGTPIGLELDLGGLRLPSLPDLEADFSHVGSLKLNNMNLTVSPEGFLARYQGVRWLDLSGNQLHELPPAVGQMHGLTRLFLQFNNIRLTPEAASILSERVTLRALDLSYNNLGIAPDFTRITDMRSLNLAHTGLDTWPAGLLEQPLLDGVGLSGNRMTTIPGSLIAPSDEQLATTARVNNVTDASDNPWTDTTLQEVRAYGERLERAGLASPERPNRLVVTAPRRANQAVSGGGNGAAFRRWVVGLSETEAATRNIQWQSLRGQTGSQGFFDVLRDLQTTSGGHEDLQQRVWEVIDSITANSTQSESLREQMFEWAGRAACCDRAALSFSNLEIMTLVDKARLQALDATQGVELSNLSKGLFRLDEVERISLRDIDQRRTTINANAVLTPAEKAVQLARLEEVEIRLAYRYGLKDRLQLPGQPRDVKFMQLGKVTPPMLDAAYTSVVALDNSAQMFQALLAREFWQDYVTQKYRPRFEAQSKPYQDRMAALHDRFSDGTLTESVYDSQAKALQAQLAIDDAALIDTLTRQEIAAHLLPQAPLQTLIEPVFGQFTLPFSHAQAIEFEGKPYFIASLPDAGDGQHYLLRVQSSDNPYELVSSGIIAKPDAAGMWKRRGLKGGGLSDDEYESASESMPITPYTADELAFMRQAVHFSAQKNELGRYNRANNGKYPLRDLQGRPIRIRSLERQARMDSGALYASTPIKPYIQFEGYERVAALYEEKLQWRTFTADDVQVPGEKALIGQSMVVANRRIAKGEIIGLYGGVVIPYEMSVRSESTFGMVVGYKLLPDAGSYRSAPIFIIGDTITSRINTHFDYDPQGKPVRQASGGYNVECVPFQVEAEHASSVSGKRTTYQLTTLFATQDIPAGVELRMDYGYTESMIKTRFA</sequence>
<evidence type="ECO:0000256" key="2">
    <source>
        <dbReference type="ARBA" id="ARBA00012483"/>
    </source>
</evidence>
<dbReference type="InterPro" id="IPR001611">
    <property type="entry name" value="Leu-rich_rpt"/>
</dbReference>
<proteinExistence type="inferred from homology"/>
<feature type="active site" description="Glycyl thioester intermediate" evidence="6">
    <location>
        <position position="1763"/>
    </location>
</feature>
<comment type="PTM">
    <text evidence="6">Ubiquitinated in the presence of host E1 ubiquitin-activating enzyme, E2 ubiquitin-conjugating enzyme and ubiquitin.</text>
</comment>
<dbReference type="GO" id="GO:0016874">
    <property type="term" value="F:ligase activity"/>
    <property type="evidence" value="ECO:0007669"/>
    <property type="project" value="UniProtKB-KW"/>
</dbReference>
<reference evidence="9 10" key="1">
    <citation type="submission" date="2016-10" db="EMBL/GenBank/DDBJ databases">
        <authorList>
            <person name="Varghese N."/>
            <person name="Submissions S."/>
        </authorList>
    </citation>
    <scope>NUCLEOTIDE SEQUENCE [LARGE SCALE GENOMIC DNA]</scope>
    <source>
        <strain evidence="9 10">BS3111</strain>
    </source>
</reference>
<feature type="domain" description="SET" evidence="7">
    <location>
        <begin position="2163"/>
        <end position="2318"/>
    </location>
</feature>
<organism evidence="9 10">
    <name type="scientific">Pseudomonas trivialis</name>
    <dbReference type="NCBI Taxonomy" id="200450"/>
    <lineage>
        <taxon>Bacteria</taxon>
        <taxon>Pseudomonadati</taxon>
        <taxon>Pseudomonadota</taxon>
        <taxon>Gammaproteobacteria</taxon>
        <taxon>Pseudomonadales</taxon>
        <taxon>Pseudomonadaceae</taxon>
        <taxon>Pseudomonas</taxon>
    </lineage>
</organism>
<dbReference type="EMBL" id="LT629760">
    <property type="protein sequence ID" value="SDS25463.1"/>
    <property type="molecule type" value="Genomic_DNA"/>
</dbReference>
<dbReference type="EC" id="2.3.2.27" evidence="2"/>